<dbReference type="Proteomes" id="UP001152795">
    <property type="component" value="Unassembled WGS sequence"/>
</dbReference>
<name>A0A7D9DJZ7_PARCT</name>
<feature type="compositionally biased region" description="Polar residues" evidence="1">
    <location>
        <begin position="136"/>
        <end position="147"/>
    </location>
</feature>
<dbReference type="InterPro" id="IPR046496">
    <property type="entry name" value="DUF6589"/>
</dbReference>
<organism evidence="2 3">
    <name type="scientific">Paramuricea clavata</name>
    <name type="common">Red gorgonian</name>
    <name type="synonym">Violescent sea-whip</name>
    <dbReference type="NCBI Taxonomy" id="317549"/>
    <lineage>
        <taxon>Eukaryota</taxon>
        <taxon>Metazoa</taxon>
        <taxon>Cnidaria</taxon>
        <taxon>Anthozoa</taxon>
        <taxon>Octocorallia</taxon>
        <taxon>Malacalcyonacea</taxon>
        <taxon>Plexauridae</taxon>
        <taxon>Paramuricea</taxon>
    </lineage>
</organism>
<dbReference type="InterPro" id="IPR013087">
    <property type="entry name" value="Znf_C2H2_type"/>
</dbReference>
<evidence type="ECO:0000313" key="3">
    <source>
        <dbReference type="Proteomes" id="UP001152795"/>
    </source>
</evidence>
<dbReference type="PROSITE" id="PS00028">
    <property type="entry name" value="ZINC_FINGER_C2H2_1"/>
    <property type="match status" value="2"/>
</dbReference>
<dbReference type="OrthoDB" id="6123456at2759"/>
<evidence type="ECO:0000313" key="2">
    <source>
        <dbReference type="EMBL" id="CAB3986486.1"/>
    </source>
</evidence>
<dbReference type="Pfam" id="PF20231">
    <property type="entry name" value="DUF6589"/>
    <property type="match status" value="1"/>
</dbReference>
<gene>
    <name evidence="2" type="ORF">PACLA_8A084767</name>
</gene>
<protein>
    <submittedName>
        <fullName evidence="2">Uncharacterized protein</fullName>
    </submittedName>
</protein>
<dbReference type="SMART" id="SM00355">
    <property type="entry name" value="ZnF_C2H2"/>
    <property type="match status" value="2"/>
</dbReference>
<keyword evidence="3" id="KW-1185">Reference proteome</keyword>
<proteinExistence type="predicted"/>
<comment type="caution">
    <text evidence="2">The sequence shown here is derived from an EMBL/GenBank/DDBJ whole genome shotgun (WGS) entry which is preliminary data.</text>
</comment>
<dbReference type="AlphaFoldDB" id="A0A7D9DJZ7"/>
<evidence type="ECO:0000256" key="1">
    <source>
        <dbReference type="SAM" id="MobiDB-lite"/>
    </source>
</evidence>
<reference evidence="2" key="1">
    <citation type="submission" date="2020-04" db="EMBL/GenBank/DDBJ databases">
        <authorList>
            <person name="Alioto T."/>
            <person name="Alioto T."/>
            <person name="Gomez Garrido J."/>
        </authorList>
    </citation>
    <scope>NUCLEOTIDE SEQUENCE</scope>
    <source>
        <strain evidence="2">A484AB</strain>
    </source>
</reference>
<dbReference type="EMBL" id="CACRXK020001021">
    <property type="protein sequence ID" value="CAB3986486.1"/>
    <property type="molecule type" value="Genomic_DNA"/>
</dbReference>
<dbReference type="PROSITE" id="PS50157">
    <property type="entry name" value="ZINC_FINGER_C2H2_2"/>
    <property type="match status" value="2"/>
</dbReference>
<feature type="region of interest" description="Disordered" evidence="1">
    <location>
        <begin position="136"/>
        <end position="158"/>
    </location>
</feature>
<sequence>MSNINETPKKLVPTAKHKKLNSNDYCRCCKLSLRVQYGDSWKSVSTENVFNASKKKGFEGQILAQNVDAIGIKVERKSDLSERLCKPCATKIRNACAGFLFLLHNINTINPIFMRDQEVETTATGVHDTINTSRTKRTLPTTVSTPERSPISKKTQKTGTIRLKRSLGKQFDNTINKDHNEDSLLNIDDIICHDDEEKVQKQTRVKVLILWPNGRTDVKVPSSDENDTIRLVKNIVLNNWKAVSHIVLTHRELKPEILKAVRSATNNEFKQYCNSDTILKRRSTEELIAFSNSTIIKEITERCPLWSSCVSGACSVQLQQMHEYDNTNAINSVALATSAIARVRNKSMSALTYRVSSILFHSGVSYQDMTRLNRLGIGMSPDMVISFQRQLGKNFDSKVLSYKSSLEEKPHDTLALMMEIKDKQPVTNDDIVAIDVCEEKLSSYQHFTPESFTRITDMLQSEKEKKNVDIISNEVLDQVITDHKKFNFPFFKLVGDNIDHEINARIQTKEHGNQSIHWTHQTVIRDSVVDPCLDNTKPRQSLDQLQLLDILPTATIQSRLKHSWAILVSRVVTKHLKYFAFLRNVVINHIPHQYSKEASTKSEICCLGMEFYNPNIAGEMAQLLIKNQNKYVPSCGKGESKKVITPIPFHGDQLFEERARNVIWTFQDGDNEFDSIKGLNPEFADWHGKVNLYEMEFNMFCKSDSGNELGTTKASMNRTRKTNASAGPGKKYNEYKEFHQCELEAHICSAFMEMTGMEDTNGTPKTINLPSNLTNKQTKGEWLLSLCESFIDRYCFDSEDLDNLIQQTNQLELASLGKYKCRVEKCDKAFVYHSGRVSHEISAHQMNNDRNGQIRDEYGYYFCRADCGHVFSTKATRNRHEKKNHLQFTPEEDTSVNDTPDPIINDHLYNYHCAKLKFGMILFDFNDAVQEGDGQRLHDIYKLALLLYKSGGHTKYSYVVLLYLVKIAAIYSEFEAHNLMWNRFYNKYGRLGGNISLDLKKEQQNKVLKTIWRALGSNLNKASASRVAEALENLERLI</sequence>
<accession>A0A7D9DJZ7</accession>